<feature type="domain" description="ATF7-interacting protein protein binding" evidence="4">
    <location>
        <begin position="300"/>
        <end position="508"/>
    </location>
</feature>
<comment type="subcellular location">
    <subcellularLocation>
        <location evidence="1">Nucleus</location>
    </subcellularLocation>
</comment>
<dbReference type="Ensembl" id="ENSSHAT00000012276.2">
    <property type="protein sequence ID" value="ENSSHAP00000012178.1"/>
    <property type="gene ID" value="ENSSHAG00000010436.2"/>
</dbReference>
<dbReference type="GO" id="GO:0005634">
    <property type="term" value="C:nucleus"/>
    <property type="evidence" value="ECO:0007669"/>
    <property type="project" value="UniProtKB-SubCell"/>
</dbReference>
<accession>G3W9S3</accession>
<evidence type="ECO:0000256" key="2">
    <source>
        <dbReference type="ARBA" id="ARBA00023242"/>
    </source>
</evidence>
<dbReference type="PANTHER" id="PTHR23210:SF23">
    <property type="entry name" value="ACTIVATING TRANSCRIPTION FACTOR 7-INTERACTING PROTEIN 2"/>
    <property type="match status" value="1"/>
</dbReference>
<feature type="region of interest" description="Disordered" evidence="3">
    <location>
        <begin position="426"/>
        <end position="445"/>
    </location>
</feature>
<dbReference type="PANTHER" id="PTHR23210">
    <property type="entry name" value="ACTIVATING TRANSCRIPTION FACTOR 7 INTERACTING PROTEIN"/>
    <property type="match status" value="1"/>
</dbReference>
<dbReference type="Proteomes" id="UP000007648">
    <property type="component" value="Unassembled WGS sequence"/>
</dbReference>
<organism evidence="6 7">
    <name type="scientific">Sarcophilus harrisii</name>
    <name type="common">Tasmanian devil</name>
    <name type="synonym">Sarcophilus laniarius</name>
    <dbReference type="NCBI Taxonomy" id="9305"/>
    <lineage>
        <taxon>Eukaryota</taxon>
        <taxon>Metazoa</taxon>
        <taxon>Chordata</taxon>
        <taxon>Craniata</taxon>
        <taxon>Vertebrata</taxon>
        <taxon>Euteleostomi</taxon>
        <taxon>Mammalia</taxon>
        <taxon>Metatheria</taxon>
        <taxon>Dasyuromorphia</taxon>
        <taxon>Dasyuridae</taxon>
        <taxon>Sarcophilus</taxon>
    </lineage>
</organism>
<dbReference type="AlphaFoldDB" id="G3W9S3"/>
<name>G3W9S3_SARHA</name>
<dbReference type="FunCoup" id="G3W9S3">
    <property type="interactions" value="346"/>
</dbReference>
<feature type="compositionally biased region" description="Basic and acidic residues" evidence="3">
    <location>
        <begin position="434"/>
        <end position="445"/>
    </location>
</feature>
<reference evidence="6 7" key="1">
    <citation type="journal article" date="2011" name="Proc. Natl. Acad. Sci. U.S.A.">
        <title>Genetic diversity and population structure of the endangered marsupial Sarcophilus harrisii (Tasmanian devil).</title>
        <authorList>
            <person name="Miller W."/>
            <person name="Hayes V.M."/>
            <person name="Ratan A."/>
            <person name="Petersen D.C."/>
            <person name="Wittekindt N.E."/>
            <person name="Miller J."/>
            <person name="Walenz B."/>
            <person name="Knight J."/>
            <person name="Qi J."/>
            <person name="Zhao F."/>
            <person name="Wang Q."/>
            <person name="Bedoya-Reina O.C."/>
            <person name="Katiyar N."/>
            <person name="Tomsho L.P."/>
            <person name="Kasson L.M."/>
            <person name="Hardie R.A."/>
            <person name="Woodbridge P."/>
            <person name="Tindall E.A."/>
            <person name="Bertelsen M.F."/>
            <person name="Dixon D."/>
            <person name="Pyecroft S."/>
            <person name="Helgen K.M."/>
            <person name="Lesk A.M."/>
            <person name="Pringle T.H."/>
            <person name="Patterson N."/>
            <person name="Zhang Y."/>
            <person name="Kreiss A."/>
            <person name="Woods G.M."/>
            <person name="Jones M.E."/>
            <person name="Schuster S.C."/>
        </authorList>
    </citation>
    <scope>NUCLEOTIDE SEQUENCE [LARGE SCALE GENOMIC DNA]</scope>
</reference>
<reference evidence="6" key="2">
    <citation type="submission" date="2025-08" db="UniProtKB">
        <authorList>
            <consortium name="Ensembl"/>
        </authorList>
    </citation>
    <scope>IDENTIFICATION</scope>
</reference>
<proteinExistence type="predicted"/>
<evidence type="ECO:0000259" key="4">
    <source>
        <dbReference type="Pfam" id="PF16788"/>
    </source>
</evidence>
<dbReference type="HOGENOM" id="CLU_025197_1_0_1"/>
<dbReference type="GeneTree" id="ENSGT00530000063707"/>
<dbReference type="InParanoid" id="G3W9S3"/>
<keyword evidence="2" id="KW-0539">Nucleus</keyword>
<evidence type="ECO:0000313" key="6">
    <source>
        <dbReference type="Ensembl" id="ENSSHAP00000012178.1"/>
    </source>
</evidence>
<sequence length="689" mass="76814">MASPDPPGQKILKAKKTMPTSCRKQIHTLHKSGNIELLKAVDKNNVHGGNQQLNTDVIHMKSQSSDMKSFLLDLRRKSILPQEKEMCPQNLAITLETVKSNSKMNFVNEQVIDPNSGPSETENSCKKLYMQDLSDSQQTSGGSEQKTNEKRFSFEQVKVNLNLKPSSSPSGPLNGLIDKSDYILGNSVEKAFNDIGNGKENNQVGPRLDVTSLSESHVSQQSEAISVVNSNSHLMSNKTSDLKKIIQARKDTSDILKTQEYNQTDLSNTIDCGNTVSTCHSSFDTNGSSTSKKRVLSGNKENIKRMKISNEVNENICIVGKESSLFEQVKCLIQQEVCVINYKVFDHKLKELNERVDKTQCRKKHEAIAIELLKKISKLDKCIKAALTLQKIGLESNIPACKVTKSKTVILNKNQAERDNPSMKLTSLNMKSSKSSERSIDEAKQKNNLTSDCVEVASESNNTDVMLISEENDHLKAPVTSTTDVGKMVLANSNDSVGSKTKSQASREKRKFEDLVIDLTEEATSVEVLELPVATKENLKEKNLVAQDSTQVMESFEHLPSLPELPQNPVLTGSSDTLPPQKFELRLKQVLKPKGIALTWNTSHINPRCAPVESYHLYVCHDNTLNKNKITWKKIGEIKALPLPMACTLSQFLSSGSYYFTLQAKDIYGRYGPFCDIKYVHRFSKDKEP</sequence>
<dbReference type="InterPro" id="IPR031870">
    <property type="entry name" value="ATF7IP_BD"/>
</dbReference>
<reference evidence="6" key="3">
    <citation type="submission" date="2025-09" db="UniProtKB">
        <authorList>
            <consortium name="Ensembl"/>
        </authorList>
    </citation>
    <scope>IDENTIFICATION</scope>
</reference>
<dbReference type="GO" id="GO:0005667">
    <property type="term" value="C:transcription regulator complex"/>
    <property type="evidence" value="ECO:0007669"/>
    <property type="project" value="TreeGrafter"/>
</dbReference>
<dbReference type="InterPro" id="IPR026085">
    <property type="entry name" value="ATF7-int"/>
</dbReference>
<protein>
    <recommendedName>
        <fullName evidence="8">Fibronectin type-III domain-containing protein</fullName>
    </recommendedName>
</protein>
<feature type="domain" description="Activating transcription factor 7-interacting protein Fn3" evidence="5">
    <location>
        <begin position="578"/>
        <end position="678"/>
    </location>
</feature>
<dbReference type="Pfam" id="PF16794">
    <property type="entry name" value="fn3_4"/>
    <property type="match status" value="1"/>
</dbReference>
<evidence type="ECO:0000313" key="7">
    <source>
        <dbReference type="Proteomes" id="UP000007648"/>
    </source>
</evidence>
<gene>
    <name evidence="6" type="primary">ATF7IP2</name>
</gene>
<evidence type="ECO:0008006" key="8">
    <source>
        <dbReference type="Google" id="ProtNLM"/>
    </source>
</evidence>
<dbReference type="GO" id="GO:0006355">
    <property type="term" value="P:regulation of DNA-templated transcription"/>
    <property type="evidence" value="ECO:0007669"/>
    <property type="project" value="TreeGrafter"/>
</dbReference>
<dbReference type="InterPro" id="IPR056565">
    <property type="entry name" value="Fn3_ATF7IP"/>
</dbReference>
<evidence type="ECO:0000256" key="1">
    <source>
        <dbReference type="ARBA" id="ARBA00004123"/>
    </source>
</evidence>
<keyword evidence="7" id="KW-1185">Reference proteome</keyword>
<dbReference type="Pfam" id="PF16788">
    <property type="entry name" value="ATF7IP_BD"/>
    <property type="match status" value="1"/>
</dbReference>
<dbReference type="GO" id="GO:0003712">
    <property type="term" value="F:transcription coregulator activity"/>
    <property type="evidence" value="ECO:0007669"/>
    <property type="project" value="TreeGrafter"/>
</dbReference>
<evidence type="ECO:0000256" key="3">
    <source>
        <dbReference type="SAM" id="MobiDB-lite"/>
    </source>
</evidence>
<evidence type="ECO:0000259" key="5">
    <source>
        <dbReference type="Pfam" id="PF16794"/>
    </source>
</evidence>